<evidence type="ECO:0000313" key="4">
    <source>
        <dbReference type="RefSeq" id="XP_017016863.1"/>
    </source>
</evidence>
<dbReference type="AlphaFoldDB" id="A0A6P4I2E6"/>
<gene>
    <name evidence="4" type="primary">LOC108070775</name>
</gene>
<protein>
    <submittedName>
        <fullName evidence="4">Uncharacterized protein</fullName>
    </submittedName>
</protein>
<feature type="compositionally biased region" description="Basic and acidic residues" evidence="1">
    <location>
        <begin position="83"/>
        <end position="100"/>
    </location>
</feature>
<feature type="compositionally biased region" description="Basic and acidic residues" evidence="1">
    <location>
        <begin position="59"/>
        <end position="73"/>
    </location>
</feature>
<keyword evidence="2" id="KW-0732">Signal</keyword>
<dbReference type="GeneID" id="108070775"/>
<feature type="compositionally biased region" description="Basic and acidic residues" evidence="1">
    <location>
        <begin position="35"/>
        <end position="49"/>
    </location>
</feature>
<dbReference type="OrthoDB" id="7873009at2759"/>
<dbReference type="RefSeq" id="XP_017016863.1">
    <property type="nucleotide sequence ID" value="XM_017161374.2"/>
</dbReference>
<name>A0A6P4I2E6_DROKI</name>
<feature type="signal peptide" evidence="2">
    <location>
        <begin position="1"/>
        <end position="20"/>
    </location>
</feature>
<feature type="chain" id="PRO_5028100015" evidence="2">
    <location>
        <begin position="21"/>
        <end position="152"/>
    </location>
</feature>
<feature type="region of interest" description="Disordered" evidence="1">
    <location>
        <begin position="24"/>
        <end position="100"/>
    </location>
</feature>
<organism evidence="3 4">
    <name type="scientific">Drosophila kikkawai</name>
    <name type="common">Fruit fly</name>
    <dbReference type="NCBI Taxonomy" id="30033"/>
    <lineage>
        <taxon>Eukaryota</taxon>
        <taxon>Metazoa</taxon>
        <taxon>Ecdysozoa</taxon>
        <taxon>Arthropoda</taxon>
        <taxon>Hexapoda</taxon>
        <taxon>Insecta</taxon>
        <taxon>Pterygota</taxon>
        <taxon>Neoptera</taxon>
        <taxon>Endopterygota</taxon>
        <taxon>Diptera</taxon>
        <taxon>Brachycera</taxon>
        <taxon>Muscomorpha</taxon>
        <taxon>Ephydroidea</taxon>
        <taxon>Drosophilidae</taxon>
        <taxon>Drosophila</taxon>
        <taxon>Sophophora</taxon>
    </lineage>
</organism>
<reference evidence="3" key="1">
    <citation type="submission" date="2025-05" db="UniProtKB">
        <authorList>
            <consortium name="RefSeq"/>
        </authorList>
    </citation>
    <scope>NUCLEOTIDE SEQUENCE [LARGE SCALE GENOMIC DNA]</scope>
    <source>
        <strain evidence="3">14028-0561.14</strain>
    </source>
</reference>
<sequence length="152" mass="17264">MHRSVLLLLISVLVLSAASALPASLEESLEEDSQQELKADSVEKVDSIELPKASDSSSEEQKDAAEDKVEFKIDSVSSEEDNQSEKTEEHSMEVSPRRRRSAEWERYRNLELLATICPKKDFKDLEESPSISFRIEIEDMYAVCAKLKDRQS</sequence>
<proteinExistence type="predicted"/>
<keyword evidence="3" id="KW-1185">Reference proteome</keyword>
<accession>A0A6P4I2E6</accession>
<evidence type="ECO:0000256" key="2">
    <source>
        <dbReference type="SAM" id="SignalP"/>
    </source>
</evidence>
<evidence type="ECO:0000313" key="3">
    <source>
        <dbReference type="Proteomes" id="UP001652661"/>
    </source>
</evidence>
<reference evidence="4" key="2">
    <citation type="submission" date="2025-08" db="UniProtKB">
        <authorList>
            <consortium name="RefSeq"/>
        </authorList>
    </citation>
    <scope>IDENTIFICATION</scope>
    <source>
        <strain evidence="4">14028-0561.14</strain>
        <tissue evidence="4">Whole fly</tissue>
    </source>
</reference>
<dbReference type="Proteomes" id="UP001652661">
    <property type="component" value="Chromosome 2R"/>
</dbReference>
<evidence type="ECO:0000256" key="1">
    <source>
        <dbReference type="SAM" id="MobiDB-lite"/>
    </source>
</evidence>